<dbReference type="Pfam" id="PF22039">
    <property type="entry name" value="HUTI_composite_bact"/>
    <property type="match status" value="1"/>
</dbReference>
<keyword evidence="3" id="KW-0862">Zinc</keyword>
<dbReference type="Gene3D" id="3.20.20.140">
    <property type="entry name" value="Metal-dependent hydrolases"/>
    <property type="match status" value="1"/>
</dbReference>
<dbReference type="InterPro" id="IPR011059">
    <property type="entry name" value="Metal-dep_hydrolase_composite"/>
</dbReference>
<dbReference type="InterPro" id="IPR054418">
    <property type="entry name" value="MQNX/HUTI_composite_N"/>
</dbReference>
<evidence type="ECO:0000259" key="4">
    <source>
        <dbReference type="Pfam" id="PF01979"/>
    </source>
</evidence>
<feature type="domain" description="Amidohydrolase-related" evidence="4">
    <location>
        <begin position="53"/>
        <end position="410"/>
    </location>
</feature>
<dbReference type="GO" id="GO:0046872">
    <property type="term" value="F:metal ion binding"/>
    <property type="evidence" value="ECO:0007669"/>
    <property type="project" value="UniProtKB-KW"/>
</dbReference>
<gene>
    <name evidence="6" type="ORF">JN12_02591</name>
</gene>
<dbReference type="PANTHER" id="PTHR43794:SF11">
    <property type="entry name" value="AMIDOHYDROLASE-RELATED DOMAIN-CONTAINING PROTEIN"/>
    <property type="match status" value="1"/>
</dbReference>
<dbReference type="RefSeq" id="WP_145023399.1">
    <property type="nucleotide sequence ID" value="NZ_VLLN01000016.1"/>
</dbReference>
<dbReference type="Proteomes" id="UP000319449">
    <property type="component" value="Unassembled WGS sequence"/>
</dbReference>
<feature type="domain" description="Aminodeoxyfutalosine deaminase/Imidazolonepropionase-like composite" evidence="5">
    <location>
        <begin position="20"/>
        <end position="44"/>
    </location>
</feature>
<name>A0A562VKG7_9BACT</name>
<dbReference type="InterPro" id="IPR006680">
    <property type="entry name" value="Amidohydro-rel"/>
</dbReference>
<dbReference type="PANTHER" id="PTHR43794">
    <property type="entry name" value="AMINOHYDROLASE SSNA-RELATED"/>
    <property type="match status" value="1"/>
</dbReference>
<dbReference type="AlphaFoldDB" id="A0A562VKG7"/>
<evidence type="ECO:0000256" key="1">
    <source>
        <dbReference type="ARBA" id="ARBA00022723"/>
    </source>
</evidence>
<accession>A0A562VKG7</accession>
<keyword evidence="7" id="KW-1185">Reference proteome</keyword>
<organism evidence="6 7">
    <name type="scientific">Geobacter argillaceus</name>
    <dbReference type="NCBI Taxonomy" id="345631"/>
    <lineage>
        <taxon>Bacteria</taxon>
        <taxon>Pseudomonadati</taxon>
        <taxon>Thermodesulfobacteriota</taxon>
        <taxon>Desulfuromonadia</taxon>
        <taxon>Geobacterales</taxon>
        <taxon>Geobacteraceae</taxon>
        <taxon>Geobacter</taxon>
    </lineage>
</organism>
<sequence>MQIFAASCLLSVASPPMTGGAMVVENGRIAAVGPLAELRRTWPGPVRDFPGGVIMPGLVNAHTHLELTHFPAWKIRKGLHYMPRTYADWIMQVIKIRRGLTATELAHSVAEGIAKCLETGTTTVGEILSERSLLPHYTTSALGGRIFFEALGMEPARCARLAADLYEALTSFPSGRLLPGISPHAPHTVVGPFFSRLAAMGKELGVPLMTHLAESQEELRFFHDTTGDLAEQIYPFAGWEDYLPAPRHTTPTAFLDALELLDANMTAVHAVQITPSDADILARRGVAVVLCPRSNERLAVGTAPAALLKKAGIPLALGTDSLASNDSLSLWDEMRFLLDRQPLFSPAEVLAMATLGGAHALRLAHEVGSIEIGKRADFLVVTAPPAVTADSLYTGIIGQSQLEHVFCAGEEL</sequence>
<dbReference type="Gene3D" id="2.30.40.10">
    <property type="entry name" value="Urease, subunit C, domain 1"/>
    <property type="match status" value="1"/>
</dbReference>
<dbReference type="GO" id="GO:0016810">
    <property type="term" value="F:hydrolase activity, acting on carbon-nitrogen (but not peptide) bonds"/>
    <property type="evidence" value="ECO:0007669"/>
    <property type="project" value="InterPro"/>
</dbReference>
<dbReference type="SUPFAM" id="SSF51338">
    <property type="entry name" value="Composite domain of metallo-dependent hydrolases"/>
    <property type="match status" value="2"/>
</dbReference>
<dbReference type="InterPro" id="IPR050287">
    <property type="entry name" value="MTA/SAH_deaminase"/>
</dbReference>
<reference evidence="6 7" key="1">
    <citation type="submission" date="2019-07" db="EMBL/GenBank/DDBJ databases">
        <title>Genomic Encyclopedia of Archaeal and Bacterial Type Strains, Phase II (KMG-II): from individual species to whole genera.</title>
        <authorList>
            <person name="Goeker M."/>
        </authorList>
    </citation>
    <scope>NUCLEOTIDE SEQUENCE [LARGE SCALE GENOMIC DNA]</scope>
    <source>
        <strain evidence="6 7">ATCC BAA-1139</strain>
    </source>
</reference>
<dbReference type="InterPro" id="IPR032466">
    <property type="entry name" value="Metal_Hydrolase"/>
</dbReference>
<evidence type="ECO:0000256" key="2">
    <source>
        <dbReference type="ARBA" id="ARBA00022801"/>
    </source>
</evidence>
<dbReference type="OrthoDB" id="9807210at2"/>
<keyword evidence="2 6" id="KW-0378">Hydrolase</keyword>
<evidence type="ECO:0000256" key="3">
    <source>
        <dbReference type="ARBA" id="ARBA00022833"/>
    </source>
</evidence>
<comment type="caution">
    <text evidence="6">The sequence shown here is derived from an EMBL/GenBank/DDBJ whole genome shotgun (WGS) entry which is preliminary data.</text>
</comment>
<dbReference type="Pfam" id="PF01979">
    <property type="entry name" value="Amidohydro_1"/>
    <property type="match status" value="1"/>
</dbReference>
<evidence type="ECO:0000313" key="7">
    <source>
        <dbReference type="Proteomes" id="UP000319449"/>
    </source>
</evidence>
<proteinExistence type="predicted"/>
<evidence type="ECO:0000259" key="5">
    <source>
        <dbReference type="Pfam" id="PF22039"/>
    </source>
</evidence>
<dbReference type="EMBL" id="VLLN01000016">
    <property type="protein sequence ID" value="TWJ18370.1"/>
    <property type="molecule type" value="Genomic_DNA"/>
</dbReference>
<evidence type="ECO:0000313" key="6">
    <source>
        <dbReference type="EMBL" id="TWJ18370.1"/>
    </source>
</evidence>
<protein>
    <submittedName>
        <fullName evidence="6">Cytosine/adenosine deaminase-related metal-dependent hydrolase</fullName>
    </submittedName>
</protein>
<keyword evidence="1" id="KW-0479">Metal-binding</keyword>
<dbReference type="SUPFAM" id="SSF51556">
    <property type="entry name" value="Metallo-dependent hydrolases"/>
    <property type="match status" value="1"/>
</dbReference>